<dbReference type="PANTHER" id="PTHR22838:SF0">
    <property type="entry name" value="WD REPEAT-CONTAINING PROTEIN 26"/>
    <property type="match status" value="1"/>
</dbReference>
<dbReference type="PROSITE" id="PS50896">
    <property type="entry name" value="LISH"/>
    <property type="match status" value="1"/>
</dbReference>
<name>U6M9R5_EIMMA</name>
<proteinExistence type="predicted"/>
<dbReference type="AlphaFoldDB" id="U6M9R5"/>
<accession>U6M9R5</accession>
<keyword evidence="1 3" id="KW-0853">WD repeat</keyword>
<dbReference type="InterPro" id="IPR051350">
    <property type="entry name" value="WD_repeat-ST_regulator"/>
</dbReference>
<feature type="region of interest" description="Disordered" evidence="4">
    <location>
        <begin position="609"/>
        <end position="640"/>
    </location>
</feature>
<dbReference type="Pfam" id="PF23627">
    <property type="entry name" value="LisH_WDR26"/>
    <property type="match status" value="1"/>
</dbReference>
<dbReference type="PROSITE" id="PS50082">
    <property type="entry name" value="WD_REPEATS_2"/>
    <property type="match status" value="2"/>
</dbReference>
<evidence type="ECO:0000256" key="3">
    <source>
        <dbReference type="PROSITE-ProRule" id="PRU00221"/>
    </source>
</evidence>
<feature type="region of interest" description="Disordered" evidence="4">
    <location>
        <begin position="1"/>
        <end position="24"/>
    </location>
</feature>
<keyword evidence="6" id="KW-1185">Reference proteome</keyword>
<reference evidence="5" key="1">
    <citation type="submission" date="2013-10" db="EMBL/GenBank/DDBJ databases">
        <title>Genomic analysis of the causative agents of coccidiosis in chickens.</title>
        <authorList>
            <person name="Reid A.J."/>
            <person name="Blake D."/>
            <person name="Billington K."/>
            <person name="Browne H."/>
            <person name="Dunn M."/>
            <person name="Hung S."/>
            <person name="Kawahara F."/>
            <person name="Miranda-Saavedra D."/>
            <person name="Mourier T."/>
            <person name="Nagra H."/>
            <person name="Otto T.D."/>
            <person name="Rawlings N."/>
            <person name="Sanchez A."/>
            <person name="Sanders M."/>
            <person name="Subramaniam C."/>
            <person name="Tay Y."/>
            <person name="Dear P."/>
            <person name="Doerig C."/>
            <person name="Gruber A."/>
            <person name="Parkinson J."/>
            <person name="Shirley M."/>
            <person name="Wan K.L."/>
            <person name="Berriman M."/>
            <person name="Tomley F."/>
            <person name="Pain A."/>
        </authorList>
    </citation>
    <scope>NUCLEOTIDE SEQUENCE [LARGE SCALE GENOMIC DNA]</scope>
    <source>
        <strain evidence="5">Weybridge</strain>
    </source>
</reference>
<dbReference type="InterPro" id="IPR006594">
    <property type="entry name" value="LisH"/>
</dbReference>
<evidence type="ECO:0000313" key="6">
    <source>
        <dbReference type="Proteomes" id="UP000030763"/>
    </source>
</evidence>
<dbReference type="Proteomes" id="UP000030763">
    <property type="component" value="Unassembled WGS sequence"/>
</dbReference>
<dbReference type="RefSeq" id="XP_013337607.1">
    <property type="nucleotide sequence ID" value="XM_013482153.1"/>
</dbReference>
<dbReference type="EMBL" id="HG721967">
    <property type="protein sequence ID" value="CDJ60957.1"/>
    <property type="molecule type" value="Genomic_DNA"/>
</dbReference>
<evidence type="ECO:0000256" key="4">
    <source>
        <dbReference type="SAM" id="MobiDB-lite"/>
    </source>
</evidence>
<evidence type="ECO:0000256" key="1">
    <source>
        <dbReference type="ARBA" id="ARBA00022574"/>
    </source>
</evidence>
<feature type="repeat" description="WD" evidence="3">
    <location>
        <begin position="569"/>
        <end position="612"/>
    </location>
</feature>
<protein>
    <submittedName>
        <fullName evidence="5">WD-repeat protein, putative</fullName>
    </submittedName>
</protein>
<feature type="compositionally biased region" description="Low complexity" evidence="4">
    <location>
        <begin position="609"/>
        <end position="619"/>
    </location>
</feature>
<evidence type="ECO:0000313" key="5">
    <source>
        <dbReference type="EMBL" id="CDJ60957.1"/>
    </source>
</evidence>
<dbReference type="OrthoDB" id="972532at2759"/>
<feature type="repeat" description="WD" evidence="3">
    <location>
        <begin position="245"/>
        <end position="281"/>
    </location>
</feature>
<dbReference type="InterPro" id="IPR015943">
    <property type="entry name" value="WD40/YVTN_repeat-like_dom_sf"/>
</dbReference>
<dbReference type="SUPFAM" id="SSF50978">
    <property type="entry name" value="WD40 repeat-like"/>
    <property type="match status" value="1"/>
</dbReference>
<dbReference type="PANTHER" id="PTHR22838">
    <property type="entry name" value="WD REPEAT PROTEIN 26-RELATED"/>
    <property type="match status" value="1"/>
</dbReference>
<dbReference type="Pfam" id="PF00400">
    <property type="entry name" value="WD40"/>
    <property type="match status" value="3"/>
</dbReference>
<reference evidence="5" key="2">
    <citation type="submission" date="2013-10" db="EMBL/GenBank/DDBJ databases">
        <authorList>
            <person name="Aslett M."/>
        </authorList>
    </citation>
    <scope>NUCLEOTIDE SEQUENCE [LARGE SCALE GENOMIC DNA]</scope>
    <source>
        <strain evidence="5">Weybridge</strain>
    </source>
</reference>
<keyword evidence="2" id="KW-0677">Repeat</keyword>
<dbReference type="Gene3D" id="2.130.10.10">
    <property type="entry name" value="YVTN repeat-like/Quinoprotein amine dehydrogenase"/>
    <property type="match status" value="2"/>
</dbReference>
<evidence type="ECO:0000256" key="2">
    <source>
        <dbReference type="ARBA" id="ARBA00022737"/>
    </source>
</evidence>
<gene>
    <name evidence="5" type="ORF">EMWEY_00008510</name>
</gene>
<dbReference type="GeneID" id="25334837"/>
<dbReference type="InterPro" id="IPR001680">
    <property type="entry name" value="WD40_rpt"/>
</dbReference>
<dbReference type="SMART" id="SM00320">
    <property type="entry name" value="WD40"/>
    <property type="match status" value="5"/>
</dbReference>
<dbReference type="VEuPathDB" id="ToxoDB:EMWEY_00008510"/>
<organism evidence="5 6">
    <name type="scientific">Eimeria maxima</name>
    <name type="common">Coccidian parasite</name>
    <dbReference type="NCBI Taxonomy" id="5804"/>
    <lineage>
        <taxon>Eukaryota</taxon>
        <taxon>Sar</taxon>
        <taxon>Alveolata</taxon>
        <taxon>Apicomplexa</taxon>
        <taxon>Conoidasida</taxon>
        <taxon>Coccidia</taxon>
        <taxon>Eucoccidiorida</taxon>
        <taxon>Eimeriorina</taxon>
        <taxon>Eimeriidae</taxon>
        <taxon>Eimeria</taxon>
    </lineage>
</organism>
<sequence length="640" mass="70304">MQPIEEALGHSKGQTALPASPPPAGGECSSMWRGFDSREVLTLILQTLDEMGYRDIVASLEKASGVELLQPDMRKLRESIVEGNWLEAGKALLRLPIEPLTRQACWFLLMQHKFLETIVDPSFSLEAKTTCLRQDLSIAAFDTATTERVHECAALLMYEGSDLLAHVLRISSLSRSQLFSRITCLLPASLAMQPSMLATIMDHARRFQILSCPLHVESPATVGESVIEPHRCKVPLLPQCCVGCLHAHRKEVWTVAVAPKQSSKMEALVASGSADRSVCVWLITTDTSGWSKNFTDELSAAEQLSASQLGSRWLTTWLEGDTDLLMRLEQTQARPMLENGNVIGTCRLLWRIQRLGSAAAFLDWDSTGKLLAAGGEKSFIEAWEEGRRIGDYCTHSGSLVGLQWVPNSRKLISMATDRTMTLVSLQESTLNATHIVEYEWLLPGRPQEGFLLPGSTSMIIFFADRQVKLFDVVTKEESSWANGKDLVIAACPSKICNQILLSTANSPPVLRLWDLDEGKVVQKYRGHKVGRLAIRPAFGGPHEELVISGSEDAQIYIWHRVWGCMLQQLKGHAAAVNQVAWMNSCGPVCLLSAGDDGVLLLWSLATSGGQESIESSSSRRSPDLGTLSDPGRATPDESSD</sequence>
<dbReference type="OMA" id="GHISGCV"/>
<dbReference type="InterPro" id="IPR036322">
    <property type="entry name" value="WD40_repeat_dom_sf"/>
</dbReference>